<dbReference type="InterPro" id="IPR029787">
    <property type="entry name" value="Nucleotide_cyclase"/>
</dbReference>
<dbReference type="GO" id="GO:0005524">
    <property type="term" value="F:ATP binding"/>
    <property type="evidence" value="ECO:0007669"/>
    <property type="project" value="UniProtKB-KW"/>
</dbReference>
<dbReference type="GO" id="GO:0035556">
    <property type="term" value="P:intracellular signal transduction"/>
    <property type="evidence" value="ECO:0007669"/>
    <property type="project" value="InterPro"/>
</dbReference>
<keyword evidence="4" id="KW-0812">Transmembrane</keyword>
<evidence type="ECO:0000256" key="8">
    <source>
        <dbReference type="ARBA" id="ARBA00022842"/>
    </source>
</evidence>
<evidence type="ECO:0000313" key="13">
    <source>
        <dbReference type="EMBL" id="KRX06889.1"/>
    </source>
</evidence>
<comment type="subcellular location">
    <subcellularLocation>
        <location evidence="2">Membrane</location>
        <topology evidence="2">Multi-pass membrane protein</topology>
    </subcellularLocation>
</comment>
<dbReference type="GO" id="GO:0007189">
    <property type="term" value="P:adenylate cyclase-activating G protein-coupled receptor signaling pathway"/>
    <property type="evidence" value="ECO:0007669"/>
    <property type="project" value="TreeGrafter"/>
</dbReference>
<evidence type="ECO:0000256" key="3">
    <source>
        <dbReference type="ARBA" id="ARBA00012201"/>
    </source>
</evidence>
<dbReference type="SMART" id="SM00044">
    <property type="entry name" value="CYCc"/>
    <property type="match status" value="1"/>
</dbReference>
<sequence length="226" mass="26083">MSSVDEFEMVSVLQADIKGFTAYSNQMQNPRACVQLLQRLYEGFDRLCVEYNLFKLYTVGDCYVVLGFNNANKRGPQTYQQEAYNLTKMGLEMIKHIEQVKAEIKFDQLGMRVGIHTGTIVGGIIGTEVVRYDIYGKDAYITALMESEGFEEIMKNGEVIKKVNQLHISEKTKELLEKNNKQHNFEFRQHLDLDGKVAEIDISKYTKDDPEEPQNMKGYFVKEIHK</sequence>
<accession>A0A0V0QWW6</accession>
<gene>
    <name evidence="13" type="ORF">PPERSA_11534</name>
</gene>
<dbReference type="GO" id="GO:0005886">
    <property type="term" value="C:plasma membrane"/>
    <property type="evidence" value="ECO:0007669"/>
    <property type="project" value="TreeGrafter"/>
</dbReference>
<dbReference type="GO" id="GO:0046872">
    <property type="term" value="F:metal ion binding"/>
    <property type="evidence" value="ECO:0007669"/>
    <property type="project" value="UniProtKB-KW"/>
</dbReference>
<keyword evidence="10" id="KW-0472">Membrane</keyword>
<protein>
    <recommendedName>
        <fullName evidence="3">adenylate cyclase</fullName>
        <ecNumber evidence="3">4.6.1.1</ecNumber>
    </recommendedName>
</protein>
<reference evidence="13 14" key="1">
    <citation type="journal article" date="2015" name="Sci. Rep.">
        <title>Genome of the facultative scuticociliatosis pathogen Pseudocohnilembus persalinus provides insight into its virulence through horizontal gene transfer.</title>
        <authorList>
            <person name="Xiong J."/>
            <person name="Wang G."/>
            <person name="Cheng J."/>
            <person name="Tian M."/>
            <person name="Pan X."/>
            <person name="Warren A."/>
            <person name="Jiang C."/>
            <person name="Yuan D."/>
            <person name="Miao W."/>
        </authorList>
    </citation>
    <scope>NUCLEOTIDE SEQUENCE [LARGE SCALE GENOMIC DNA]</scope>
    <source>
        <strain evidence="13">36N120E</strain>
    </source>
</reference>
<dbReference type="OrthoDB" id="354346at2759"/>
<dbReference type="Pfam" id="PF00211">
    <property type="entry name" value="Guanylate_cyc"/>
    <property type="match status" value="1"/>
</dbReference>
<dbReference type="PANTHER" id="PTHR45627">
    <property type="entry name" value="ADENYLATE CYCLASE TYPE 1"/>
    <property type="match status" value="1"/>
</dbReference>
<comment type="caution">
    <text evidence="13">The sequence shown here is derived from an EMBL/GenBank/DDBJ whole genome shotgun (WGS) entry which is preliminary data.</text>
</comment>
<comment type="catalytic activity">
    <reaction evidence="1">
        <text>ATP = 3',5'-cyclic AMP + diphosphate</text>
        <dbReference type="Rhea" id="RHEA:15389"/>
        <dbReference type="ChEBI" id="CHEBI:30616"/>
        <dbReference type="ChEBI" id="CHEBI:33019"/>
        <dbReference type="ChEBI" id="CHEBI:58165"/>
        <dbReference type="EC" id="4.6.1.1"/>
    </reaction>
</comment>
<dbReference type="PANTHER" id="PTHR45627:SF12">
    <property type="entry name" value="ADENYLATE CYCLASE TYPE 2"/>
    <property type="match status" value="1"/>
</dbReference>
<dbReference type="GO" id="GO:0009190">
    <property type="term" value="P:cyclic nucleotide biosynthetic process"/>
    <property type="evidence" value="ECO:0007669"/>
    <property type="project" value="InterPro"/>
</dbReference>
<keyword evidence="7" id="KW-0067">ATP-binding</keyword>
<keyword evidence="11" id="KW-0456">Lyase</keyword>
<dbReference type="AlphaFoldDB" id="A0A0V0QWW6"/>
<evidence type="ECO:0000256" key="4">
    <source>
        <dbReference type="ARBA" id="ARBA00022692"/>
    </source>
</evidence>
<organism evidence="13 14">
    <name type="scientific">Pseudocohnilembus persalinus</name>
    <name type="common">Ciliate</name>
    <dbReference type="NCBI Taxonomy" id="266149"/>
    <lineage>
        <taxon>Eukaryota</taxon>
        <taxon>Sar</taxon>
        <taxon>Alveolata</taxon>
        <taxon>Ciliophora</taxon>
        <taxon>Intramacronucleata</taxon>
        <taxon>Oligohymenophorea</taxon>
        <taxon>Scuticociliatia</taxon>
        <taxon>Philasterida</taxon>
        <taxon>Pseudocohnilembidae</taxon>
        <taxon>Pseudocohnilembus</taxon>
    </lineage>
</organism>
<dbReference type="SUPFAM" id="SSF55073">
    <property type="entry name" value="Nucleotide cyclase"/>
    <property type="match status" value="1"/>
</dbReference>
<dbReference type="CDD" id="cd07302">
    <property type="entry name" value="CHD"/>
    <property type="match status" value="1"/>
</dbReference>
<dbReference type="InParanoid" id="A0A0V0QWW6"/>
<name>A0A0V0QWW6_PSEPJ</name>
<dbReference type="Gene3D" id="3.30.70.1230">
    <property type="entry name" value="Nucleotide cyclase"/>
    <property type="match status" value="1"/>
</dbReference>
<evidence type="ECO:0000256" key="9">
    <source>
        <dbReference type="ARBA" id="ARBA00022989"/>
    </source>
</evidence>
<evidence type="ECO:0000256" key="7">
    <source>
        <dbReference type="ARBA" id="ARBA00022840"/>
    </source>
</evidence>
<dbReference type="Proteomes" id="UP000054937">
    <property type="component" value="Unassembled WGS sequence"/>
</dbReference>
<feature type="domain" description="Guanylate cyclase" evidence="12">
    <location>
        <begin position="11"/>
        <end position="146"/>
    </location>
</feature>
<evidence type="ECO:0000259" key="12">
    <source>
        <dbReference type="PROSITE" id="PS50125"/>
    </source>
</evidence>
<evidence type="ECO:0000256" key="11">
    <source>
        <dbReference type="ARBA" id="ARBA00023239"/>
    </source>
</evidence>
<evidence type="ECO:0000313" key="14">
    <source>
        <dbReference type="Proteomes" id="UP000054937"/>
    </source>
</evidence>
<keyword evidence="8" id="KW-0460">Magnesium</keyword>
<dbReference type="EC" id="4.6.1.1" evidence="3"/>
<dbReference type="OMA" id="HISENMY"/>
<dbReference type="PROSITE" id="PS50125">
    <property type="entry name" value="GUANYLATE_CYCLASE_2"/>
    <property type="match status" value="1"/>
</dbReference>
<dbReference type="InterPro" id="IPR001054">
    <property type="entry name" value="A/G_cyclase"/>
</dbReference>
<evidence type="ECO:0000256" key="6">
    <source>
        <dbReference type="ARBA" id="ARBA00022741"/>
    </source>
</evidence>
<evidence type="ECO:0000256" key="10">
    <source>
        <dbReference type="ARBA" id="ARBA00023136"/>
    </source>
</evidence>
<evidence type="ECO:0000256" key="5">
    <source>
        <dbReference type="ARBA" id="ARBA00022723"/>
    </source>
</evidence>
<evidence type="ECO:0000256" key="1">
    <source>
        <dbReference type="ARBA" id="ARBA00001593"/>
    </source>
</evidence>
<dbReference type="EMBL" id="LDAU01000091">
    <property type="protein sequence ID" value="KRX06889.1"/>
    <property type="molecule type" value="Genomic_DNA"/>
</dbReference>
<proteinExistence type="predicted"/>
<evidence type="ECO:0000256" key="2">
    <source>
        <dbReference type="ARBA" id="ARBA00004141"/>
    </source>
</evidence>
<keyword evidence="6" id="KW-0547">Nucleotide-binding</keyword>
<keyword evidence="14" id="KW-1185">Reference proteome</keyword>
<keyword evidence="5" id="KW-0479">Metal-binding</keyword>
<keyword evidence="9" id="KW-1133">Transmembrane helix</keyword>
<dbReference type="GO" id="GO:0004016">
    <property type="term" value="F:adenylate cyclase activity"/>
    <property type="evidence" value="ECO:0007669"/>
    <property type="project" value="UniProtKB-EC"/>
</dbReference>